<organism evidence="1 2">
    <name type="scientific">Escherichia coli O145:NM</name>
    <dbReference type="NCBI Taxonomy" id="991919"/>
    <lineage>
        <taxon>Bacteria</taxon>
        <taxon>Pseudomonadati</taxon>
        <taxon>Pseudomonadota</taxon>
        <taxon>Gammaproteobacteria</taxon>
        <taxon>Enterobacterales</taxon>
        <taxon>Enterobacteriaceae</taxon>
        <taxon>Escherichia</taxon>
    </lineage>
</organism>
<evidence type="ECO:0000313" key="2">
    <source>
        <dbReference type="Proteomes" id="UP000310529"/>
    </source>
</evidence>
<gene>
    <name evidence="1" type="ORF">CCU01_025830</name>
</gene>
<dbReference type="Proteomes" id="UP000310529">
    <property type="component" value="Chromosome"/>
</dbReference>
<dbReference type="RefSeq" id="WP_000059336.1">
    <property type="nucleotide sequence ID" value="NZ_CP031919.1"/>
</dbReference>
<proteinExistence type="predicted"/>
<protein>
    <submittedName>
        <fullName evidence="1">Uncharacterized protein</fullName>
    </submittedName>
</protein>
<reference evidence="1 2" key="1">
    <citation type="submission" date="2018-08" db="EMBL/GenBank/DDBJ databases">
        <title>Food and Water Consortium WGS.</title>
        <authorList>
            <person name="Tyson S."/>
            <person name="Peterson C.-L."/>
            <person name="Olson A."/>
            <person name="Tyler S."/>
            <person name="Cabral J."/>
            <person name="Lynch T."/>
            <person name="Knox N."/>
            <person name="Van Domselaar G."/>
            <person name="Graham M."/>
        </authorList>
    </citation>
    <scope>NUCLEOTIDE SEQUENCE [LARGE SCALE GENOMIC DNA]</scope>
    <source>
        <strain evidence="1 2">FWSEC0002</strain>
    </source>
</reference>
<name>A0A4P8CAS9_ECOLX</name>
<accession>A0A4P8CAS9</accession>
<dbReference type="EMBL" id="CP031919">
    <property type="protein sequence ID" value="QCH95890.1"/>
    <property type="molecule type" value="Genomic_DNA"/>
</dbReference>
<sequence length="150" mass="17576">MSLSRFLLKIIPSSFLKEDDATQKKSNEFIAEATFGSNLVDGEPTWKWAEEHKDDLEVMKRCCDAELITMKKCGLVPAPYYFERVAILSRKNSDYRQEIFYCEQYIKMVEDFYIQNGTLGIADVRESPRFKRIVKRLQQAKKLYAKQISL</sequence>
<dbReference type="AlphaFoldDB" id="A0A4P8CAS9"/>
<evidence type="ECO:0000313" key="1">
    <source>
        <dbReference type="EMBL" id="QCH95890.1"/>
    </source>
</evidence>